<keyword evidence="4" id="KW-1185">Reference proteome</keyword>
<dbReference type="Proteomes" id="UP000332933">
    <property type="component" value="Unassembled WGS sequence"/>
</dbReference>
<organism evidence="3 4">
    <name type="scientific">Aphanomyces stellatus</name>
    <dbReference type="NCBI Taxonomy" id="120398"/>
    <lineage>
        <taxon>Eukaryota</taxon>
        <taxon>Sar</taxon>
        <taxon>Stramenopiles</taxon>
        <taxon>Oomycota</taxon>
        <taxon>Saprolegniomycetes</taxon>
        <taxon>Saprolegniales</taxon>
        <taxon>Verrucalvaceae</taxon>
        <taxon>Aphanomyces</taxon>
    </lineage>
</organism>
<gene>
    <name evidence="3" type="primary">Aste57867_2104</name>
    <name evidence="2" type="ORF">As57867_002099</name>
    <name evidence="3" type="ORF">ASTE57867_2104</name>
</gene>
<reference evidence="2" key="2">
    <citation type="submission" date="2019-06" db="EMBL/GenBank/DDBJ databases">
        <title>Genomics analysis of Aphanomyces spp. identifies a new class of oomycete effector associated with host adaptation.</title>
        <authorList>
            <person name="Gaulin E."/>
        </authorList>
    </citation>
    <scope>NUCLEOTIDE SEQUENCE</scope>
    <source>
        <strain evidence="2">CBS 578.67</strain>
    </source>
</reference>
<evidence type="ECO:0000313" key="3">
    <source>
        <dbReference type="EMBL" id="VFT79307.1"/>
    </source>
</evidence>
<dbReference type="OrthoDB" id="65473at2759"/>
<feature type="region of interest" description="Disordered" evidence="1">
    <location>
        <begin position="156"/>
        <end position="177"/>
    </location>
</feature>
<accession>A0A485KBX3</accession>
<dbReference type="PANTHER" id="PTHR40855">
    <property type="entry name" value="DIOX_N DOMAIN-CONTAINING PROTEIN"/>
    <property type="match status" value="1"/>
</dbReference>
<sequence length="222" mass="24134">MVMPNDIDTSIVRAFVGRMLLLQGDMAMANTGLRFEDYTKATTRHLEGDVSVDSVMSLACPPGRVLKASDSSCTLAIWVPANGTNVTTEQCMRNCNTRMPVEQEVCKKLQCVKTGTVPNGGNDCWMMCLPHLTPDQCPAPGVEKCDSNNQVLDCKSPPTTQVPTPPPTLAPTTTTTVAPTPAPTPDVCEGNKNICFWPQNHQVLGYNRDDCAKFPLSFVWCP</sequence>
<evidence type="ECO:0000256" key="1">
    <source>
        <dbReference type="SAM" id="MobiDB-lite"/>
    </source>
</evidence>
<proteinExistence type="predicted"/>
<dbReference type="PANTHER" id="PTHR40855:SF1">
    <property type="entry name" value="CLAVAMINATE SYNTHASE-LIKE PROTEIN"/>
    <property type="match status" value="1"/>
</dbReference>
<dbReference type="EMBL" id="VJMH01000216">
    <property type="protein sequence ID" value="KAF0717765.1"/>
    <property type="molecule type" value="Genomic_DNA"/>
</dbReference>
<evidence type="ECO:0000313" key="2">
    <source>
        <dbReference type="EMBL" id="KAF0717765.1"/>
    </source>
</evidence>
<dbReference type="AlphaFoldDB" id="A0A485KBX3"/>
<reference evidence="3 4" key="1">
    <citation type="submission" date="2019-03" db="EMBL/GenBank/DDBJ databases">
        <authorList>
            <person name="Gaulin E."/>
            <person name="Dumas B."/>
        </authorList>
    </citation>
    <scope>NUCLEOTIDE SEQUENCE [LARGE SCALE GENOMIC DNA]</scope>
    <source>
        <strain evidence="3">CBS 568.67</strain>
    </source>
</reference>
<evidence type="ECO:0000313" key="4">
    <source>
        <dbReference type="Proteomes" id="UP000332933"/>
    </source>
</evidence>
<protein>
    <submittedName>
        <fullName evidence="3">Aste57867_2104 protein</fullName>
    </submittedName>
</protein>
<name>A0A485KBX3_9STRA</name>
<dbReference type="EMBL" id="CAADRA010000216">
    <property type="protein sequence ID" value="VFT79307.1"/>
    <property type="molecule type" value="Genomic_DNA"/>
</dbReference>